<feature type="binding site" evidence="6">
    <location>
        <position position="78"/>
    </location>
    <ligand>
        <name>S-adenosyl-L-methionine</name>
        <dbReference type="ChEBI" id="CHEBI:59789"/>
    </ligand>
</feature>
<accession>A0A5A7MRA8</accession>
<protein>
    <recommendedName>
        <fullName evidence="6">Ribosomal RNA small subunit methyltransferase G</fullName>
        <ecNumber evidence="6">2.1.1.170</ecNumber>
    </recommendedName>
    <alternativeName>
        <fullName evidence="6">16S rRNA 7-methylguanosine methyltransferase</fullName>
        <shortName evidence="6">16S rRNA m7G methyltransferase</shortName>
    </alternativeName>
</protein>
<dbReference type="EMBL" id="BKCL01000003">
    <property type="protein sequence ID" value="GEQ97508.1"/>
    <property type="molecule type" value="Genomic_DNA"/>
</dbReference>
<dbReference type="AlphaFoldDB" id="A0A5A7MRA8"/>
<dbReference type="Pfam" id="PF02527">
    <property type="entry name" value="GidB"/>
    <property type="match status" value="1"/>
</dbReference>
<evidence type="ECO:0000256" key="3">
    <source>
        <dbReference type="ARBA" id="ARBA00022603"/>
    </source>
</evidence>
<keyword evidence="4 6" id="KW-0808">Transferase</keyword>
<evidence type="ECO:0000313" key="7">
    <source>
        <dbReference type="EMBL" id="GEQ97508.1"/>
    </source>
</evidence>
<dbReference type="NCBIfam" id="TIGR00138">
    <property type="entry name" value="rsmG_gidB"/>
    <property type="match status" value="1"/>
</dbReference>
<keyword evidence="3 6" id="KW-0489">Methyltransferase</keyword>
<proteinExistence type="inferred from homology"/>
<dbReference type="SUPFAM" id="SSF53335">
    <property type="entry name" value="S-adenosyl-L-methionine-dependent methyltransferases"/>
    <property type="match status" value="1"/>
</dbReference>
<keyword evidence="1 6" id="KW-0963">Cytoplasm</keyword>
<gene>
    <name evidence="6 7" type="primary">rsmG</name>
    <name evidence="7" type="ORF">JCM17844_11450</name>
</gene>
<comment type="subcellular location">
    <subcellularLocation>
        <location evidence="6">Cytoplasm</location>
    </subcellularLocation>
</comment>
<dbReference type="PANTHER" id="PTHR31760">
    <property type="entry name" value="S-ADENOSYL-L-METHIONINE-DEPENDENT METHYLTRANSFERASES SUPERFAMILY PROTEIN"/>
    <property type="match status" value="1"/>
</dbReference>
<keyword evidence="5 6" id="KW-0949">S-adenosyl-L-methionine</keyword>
<feature type="binding site" evidence="6">
    <location>
        <begin position="127"/>
        <end position="128"/>
    </location>
    <ligand>
        <name>S-adenosyl-L-methionine</name>
        <dbReference type="ChEBI" id="CHEBI:59789"/>
    </ligand>
</feature>
<dbReference type="EC" id="2.1.1.170" evidence="6"/>
<evidence type="ECO:0000256" key="2">
    <source>
        <dbReference type="ARBA" id="ARBA00022552"/>
    </source>
</evidence>
<dbReference type="PANTHER" id="PTHR31760:SF0">
    <property type="entry name" value="S-ADENOSYL-L-METHIONINE-DEPENDENT METHYLTRANSFERASES SUPERFAMILY PROTEIN"/>
    <property type="match status" value="1"/>
</dbReference>
<sequence length="208" mass="23600">MGRDESLWRDRLGVSRETMDALAVYERLLKKWQARINLIGPATVDHIWTRHFLDSAQLIAHIRDHSAHQLPAHWLDFGAGAGFPGLVLALCGAGRVDLVESDRRKCSFLRQVILETGASAHVHTARIEALPPFPVDLITARALAPLDRLLDYAYAFATPQTEMWFLKGKEVQLELENCRKSWVFDAETFESWTDPQAMIVRLRTVSRA</sequence>
<dbReference type="Gene3D" id="3.40.50.150">
    <property type="entry name" value="Vaccinia Virus protein VP39"/>
    <property type="match status" value="1"/>
</dbReference>
<evidence type="ECO:0000256" key="1">
    <source>
        <dbReference type="ARBA" id="ARBA00022490"/>
    </source>
</evidence>
<evidence type="ECO:0000313" key="8">
    <source>
        <dbReference type="Proteomes" id="UP000322084"/>
    </source>
</evidence>
<name>A0A5A7MRA8_9PROT</name>
<feature type="binding site" evidence="6">
    <location>
        <position position="141"/>
    </location>
    <ligand>
        <name>S-adenosyl-L-methionine</name>
        <dbReference type="ChEBI" id="CHEBI:59789"/>
    </ligand>
</feature>
<dbReference type="HAMAP" id="MF_00074">
    <property type="entry name" value="16SrRNA_methyltr_G"/>
    <property type="match status" value="1"/>
</dbReference>
<evidence type="ECO:0000256" key="6">
    <source>
        <dbReference type="HAMAP-Rule" id="MF_00074"/>
    </source>
</evidence>
<comment type="function">
    <text evidence="6">Specifically methylates the N7 position of guanine in position 527 of 16S rRNA.</text>
</comment>
<dbReference type="PIRSF" id="PIRSF003078">
    <property type="entry name" value="GidB"/>
    <property type="match status" value="1"/>
</dbReference>
<evidence type="ECO:0000256" key="4">
    <source>
        <dbReference type="ARBA" id="ARBA00022679"/>
    </source>
</evidence>
<reference evidence="7 8" key="1">
    <citation type="submission" date="2019-09" db="EMBL/GenBank/DDBJ databases">
        <title>NBRP : Genome information of microbial organism related human and environment.</title>
        <authorList>
            <person name="Hattori M."/>
            <person name="Oshima K."/>
            <person name="Inaba H."/>
            <person name="Suda W."/>
            <person name="Sakamoto M."/>
            <person name="Iino T."/>
            <person name="Kitahara M."/>
            <person name="Oshida Y."/>
            <person name="Iida T."/>
            <person name="Kudo T."/>
            <person name="Itoh T."/>
            <person name="Ohkuma M."/>
        </authorList>
    </citation>
    <scope>NUCLEOTIDE SEQUENCE [LARGE SCALE GENOMIC DNA]</scope>
    <source>
        <strain evidence="7 8">Hi-2</strain>
    </source>
</reference>
<dbReference type="GO" id="GO:0005829">
    <property type="term" value="C:cytosol"/>
    <property type="evidence" value="ECO:0007669"/>
    <property type="project" value="TreeGrafter"/>
</dbReference>
<organism evidence="7 8">
    <name type="scientific">Iodidimonas gelatinilytica</name>
    <dbReference type="NCBI Taxonomy" id="1236966"/>
    <lineage>
        <taxon>Bacteria</taxon>
        <taxon>Pseudomonadati</taxon>
        <taxon>Pseudomonadota</taxon>
        <taxon>Alphaproteobacteria</taxon>
        <taxon>Iodidimonadales</taxon>
        <taxon>Iodidimonadaceae</taxon>
        <taxon>Iodidimonas</taxon>
    </lineage>
</organism>
<dbReference type="Proteomes" id="UP000322084">
    <property type="component" value="Unassembled WGS sequence"/>
</dbReference>
<dbReference type="InterPro" id="IPR003682">
    <property type="entry name" value="rRNA_ssu_MeTfrase_G"/>
</dbReference>
<dbReference type="CDD" id="cd02440">
    <property type="entry name" value="AdoMet_MTases"/>
    <property type="match status" value="1"/>
</dbReference>
<comment type="caution">
    <text evidence="7">The sequence shown here is derived from an EMBL/GenBank/DDBJ whole genome shotgun (WGS) entry which is preliminary data.</text>
</comment>
<dbReference type="InterPro" id="IPR029063">
    <property type="entry name" value="SAM-dependent_MTases_sf"/>
</dbReference>
<evidence type="ECO:0000256" key="5">
    <source>
        <dbReference type="ARBA" id="ARBA00022691"/>
    </source>
</evidence>
<comment type="similarity">
    <text evidence="6">Belongs to the methyltransferase superfamily. RNA methyltransferase RsmG family.</text>
</comment>
<feature type="binding site" evidence="6">
    <location>
        <position position="83"/>
    </location>
    <ligand>
        <name>S-adenosyl-L-methionine</name>
        <dbReference type="ChEBI" id="CHEBI:59789"/>
    </ligand>
</feature>
<comment type="catalytic activity">
    <reaction evidence="6">
        <text>guanosine(527) in 16S rRNA + S-adenosyl-L-methionine = N(7)-methylguanosine(527) in 16S rRNA + S-adenosyl-L-homocysteine</text>
        <dbReference type="Rhea" id="RHEA:42732"/>
        <dbReference type="Rhea" id="RHEA-COMP:10209"/>
        <dbReference type="Rhea" id="RHEA-COMP:10210"/>
        <dbReference type="ChEBI" id="CHEBI:57856"/>
        <dbReference type="ChEBI" id="CHEBI:59789"/>
        <dbReference type="ChEBI" id="CHEBI:74269"/>
        <dbReference type="ChEBI" id="CHEBI:74480"/>
        <dbReference type="EC" id="2.1.1.170"/>
    </reaction>
</comment>
<dbReference type="GO" id="GO:0070043">
    <property type="term" value="F:rRNA (guanine-N7-)-methyltransferase activity"/>
    <property type="evidence" value="ECO:0007669"/>
    <property type="project" value="UniProtKB-UniRule"/>
</dbReference>
<keyword evidence="2 6" id="KW-0698">rRNA processing</keyword>
<comment type="caution">
    <text evidence="6">Lacks conserved residue(s) required for the propagation of feature annotation.</text>
</comment>